<keyword evidence="3" id="KW-1185">Reference proteome</keyword>
<organism evidence="2 3">
    <name type="scientific">Denticeps clupeoides</name>
    <name type="common">denticle herring</name>
    <dbReference type="NCBI Taxonomy" id="299321"/>
    <lineage>
        <taxon>Eukaryota</taxon>
        <taxon>Metazoa</taxon>
        <taxon>Chordata</taxon>
        <taxon>Craniata</taxon>
        <taxon>Vertebrata</taxon>
        <taxon>Euteleostomi</taxon>
        <taxon>Actinopterygii</taxon>
        <taxon>Neopterygii</taxon>
        <taxon>Teleostei</taxon>
        <taxon>Clupei</taxon>
        <taxon>Clupeiformes</taxon>
        <taxon>Denticipitoidei</taxon>
        <taxon>Denticipitidae</taxon>
        <taxon>Denticeps</taxon>
    </lineage>
</organism>
<reference evidence="2" key="3">
    <citation type="submission" date="2025-09" db="UniProtKB">
        <authorList>
            <consortium name="Ensembl"/>
        </authorList>
    </citation>
    <scope>IDENTIFICATION</scope>
</reference>
<feature type="region of interest" description="Disordered" evidence="1">
    <location>
        <begin position="123"/>
        <end position="171"/>
    </location>
</feature>
<feature type="region of interest" description="Disordered" evidence="1">
    <location>
        <begin position="1"/>
        <end position="23"/>
    </location>
</feature>
<proteinExistence type="predicted"/>
<gene>
    <name evidence="2" type="primary">GATA3</name>
</gene>
<dbReference type="Proteomes" id="UP000694580">
    <property type="component" value="Chromosome 15"/>
</dbReference>
<reference evidence="2 3" key="1">
    <citation type="submission" date="2020-06" db="EMBL/GenBank/DDBJ databases">
        <authorList>
            <consortium name="Wellcome Sanger Institute Data Sharing"/>
        </authorList>
    </citation>
    <scope>NUCLEOTIDE SEQUENCE [LARGE SCALE GENOMIC DNA]</scope>
</reference>
<protein>
    <submittedName>
        <fullName evidence="2">Uncharacterized protein</fullName>
    </submittedName>
</protein>
<feature type="compositionally biased region" description="Low complexity" evidence="1">
    <location>
        <begin position="161"/>
        <end position="171"/>
    </location>
</feature>
<evidence type="ECO:0000313" key="2">
    <source>
        <dbReference type="Ensembl" id="ENSDCDP00010051826.1"/>
    </source>
</evidence>
<accession>A0AAY4E4J9</accession>
<dbReference type="GeneTree" id="ENSGT00940000159247"/>
<reference evidence="2" key="2">
    <citation type="submission" date="2025-08" db="UniProtKB">
        <authorList>
            <consortium name="Ensembl"/>
        </authorList>
    </citation>
    <scope>IDENTIFICATION</scope>
</reference>
<name>A0AAY4E4J9_9TELE</name>
<evidence type="ECO:0000256" key="1">
    <source>
        <dbReference type="SAM" id="MobiDB-lite"/>
    </source>
</evidence>
<dbReference type="Ensembl" id="ENSDCDT00010062295.1">
    <property type="protein sequence ID" value="ENSDCDP00010051826.1"/>
    <property type="gene ID" value="ENSDCDG00010030438.1"/>
</dbReference>
<dbReference type="AlphaFoldDB" id="A0AAY4E4J9"/>
<sequence length="242" mass="25872">AETGSPRPLTPHTAIINGQHPDSHPGYGHAYMDHTQYPLAEDVDVLFNIESQHNSSLYGNPVRAVQRYPPPPHSGQVCRPSLLHGSLPWLDGSKGIGPPFPKTPLHHGFPRGAVRVPAGPRRPPCPPATPAPHLFTFPPTPAQGRVPGPQPPHPGLQSAHGRGMASVGAGASSAHHPIASYPSYVSDYTTGLFPPSSLIGGSTSSYGSKTRPKARSCSGRRALLFYLNEVKNIYIHINIYII</sequence>
<evidence type="ECO:0000313" key="3">
    <source>
        <dbReference type="Proteomes" id="UP000694580"/>
    </source>
</evidence>